<protein>
    <submittedName>
        <fullName evidence="1">Uncharacterized protein</fullName>
    </submittedName>
</protein>
<reference evidence="1" key="2">
    <citation type="journal article" date="2022" name="Sci. Total Environ.">
        <title>Prevalence, transmission, and molecular epidemiology of tet(X)-positive bacteria among humans, animals, and environmental niches in China: An epidemiological, and genomic-based study.</title>
        <authorList>
            <person name="Dong N."/>
            <person name="Zeng Y."/>
            <person name="Cai C."/>
            <person name="Sun C."/>
            <person name="Lu J."/>
            <person name="Liu C."/>
            <person name="Zhou H."/>
            <person name="Sun Q."/>
            <person name="Shu L."/>
            <person name="Wang H."/>
            <person name="Wang Y."/>
            <person name="Wang S."/>
            <person name="Wu C."/>
            <person name="Chan E.W."/>
            <person name="Chen G."/>
            <person name="Shen Z."/>
            <person name="Chen S."/>
            <person name="Zhang R."/>
        </authorList>
    </citation>
    <scope>NUCLEOTIDE SEQUENCE</scope>
    <source>
        <strain evidence="1">210</strain>
    </source>
</reference>
<organism evidence="1 2">
    <name type="scientific">Empedobacter falsenii</name>
    <dbReference type="NCBI Taxonomy" id="343874"/>
    <lineage>
        <taxon>Bacteria</taxon>
        <taxon>Pseudomonadati</taxon>
        <taxon>Bacteroidota</taxon>
        <taxon>Flavobacteriia</taxon>
        <taxon>Flavobacteriales</taxon>
        <taxon>Weeksellaceae</taxon>
        <taxon>Empedobacter</taxon>
    </lineage>
</organism>
<dbReference type="EMBL" id="JACALR010000002">
    <property type="protein sequence ID" value="MDM1550780.1"/>
    <property type="molecule type" value="Genomic_DNA"/>
</dbReference>
<accession>A0AAW7DFZ5</accession>
<dbReference type="Proteomes" id="UP001173578">
    <property type="component" value="Unassembled WGS sequence"/>
</dbReference>
<proteinExistence type="predicted"/>
<name>A0AAW7DFZ5_9FLAO</name>
<evidence type="ECO:0000313" key="1">
    <source>
        <dbReference type="EMBL" id="MDM1550780.1"/>
    </source>
</evidence>
<evidence type="ECO:0000313" key="2">
    <source>
        <dbReference type="Proteomes" id="UP001173578"/>
    </source>
</evidence>
<dbReference type="AlphaFoldDB" id="A0AAW7DFZ5"/>
<sequence length="55" mass="6207">MKKILLCVSILAVIYTSAQDIDIKKGKVLFDKKEVALVEGKKRVYTLSDLQNKPI</sequence>
<dbReference type="RefSeq" id="WP_286485455.1">
    <property type="nucleotide sequence ID" value="NZ_JACALR010000002.1"/>
</dbReference>
<reference evidence="1" key="1">
    <citation type="submission" date="2020-06" db="EMBL/GenBank/DDBJ databases">
        <authorList>
            <person name="Dong N."/>
        </authorList>
    </citation>
    <scope>NUCLEOTIDE SEQUENCE</scope>
    <source>
        <strain evidence="1">210</strain>
    </source>
</reference>
<gene>
    <name evidence="1" type="ORF">HX095_06085</name>
</gene>
<comment type="caution">
    <text evidence="1">The sequence shown here is derived from an EMBL/GenBank/DDBJ whole genome shotgun (WGS) entry which is preliminary data.</text>
</comment>